<accession>A0A1D2YUR7</accession>
<dbReference type="GO" id="GO:0005886">
    <property type="term" value="C:plasma membrane"/>
    <property type="evidence" value="ECO:0007669"/>
    <property type="project" value="UniProtKB-SubCell"/>
</dbReference>
<evidence type="ECO:0000256" key="1">
    <source>
        <dbReference type="ARBA" id="ARBA00004141"/>
    </source>
</evidence>
<comment type="caution">
    <text evidence="7">The sequence shown here is derived from an EMBL/GenBank/DDBJ whole genome shotgun (WGS) entry which is preliminary data.</text>
</comment>
<proteinExistence type="inferred from homology"/>
<dbReference type="EMBL" id="MIJF01000024">
    <property type="protein sequence ID" value="OEF99395.1"/>
    <property type="molecule type" value="Genomic_DNA"/>
</dbReference>
<evidence type="ECO:0000256" key="4">
    <source>
        <dbReference type="ARBA" id="ARBA00022989"/>
    </source>
</evidence>
<dbReference type="Pfam" id="PF01925">
    <property type="entry name" value="TauE"/>
    <property type="match status" value="1"/>
</dbReference>
<keyword evidence="6" id="KW-1003">Cell membrane</keyword>
<feature type="transmembrane region" description="Helical" evidence="6">
    <location>
        <begin position="193"/>
        <end position="216"/>
    </location>
</feature>
<evidence type="ECO:0000313" key="7">
    <source>
        <dbReference type="EMBL" id="OEF99395.1"/>
    </source>
</evidence>
<reference evidence="7 8" key="1">
    <citation type="submission" date="2016-09" db="EMBL/GenBank/DDBJ databases">
        <title>Draft genome sequence for the type strain of Vulcanibacillus modesticaldus BR, a strictly anaerobic, moderately thermophilic, and nitrate-reducing bacterium from deep sea-hydrothermal vents of the Mid-Atlantic Ridge.</title>
        <authorList>
            <person name="Abin C.A."/>
            <person name="Hollibaugh J.T."/>
        </authorList>
    </citation>
    <scope>NUCLEOTIDE SEQUENCE [LARGE SCALE GENOMIC DNA]</scope>
    <source>
        <strain evidence="7 8">BR</strain>
    </source>
</reference>
<dbReference type="InterPro" id="IPR002781">
    <property type="entry name" value="TM_pro_TauE-like"/>
</dbReference>
<dbReference type="PANTHER" id="PTHR43701">
    <property type="entry name" value="MEMBRANE TRANSPORTER PROTEIN MJ0441-RELATED"/>
    <property type="match status" value="1"/>
</dbReference>
<feature type="transmembrane region" description="Helical" evidence="6">
    <location>
        <begin position="81"/>
        <end position="99"/>
    </location>
</feature>
<evidence type="ECO:0000256" key="6">
    <source>
        <dbReference type="RuleBase" id="RU363041"/>
    </source>
</evidence>
<keyword evidence="5 6" id="KW-0472">Membrane</keyword>
<organism evidence="7 8">
    <name type="scientific">Vulcanibacillus modesticaldus</name>
    <dbReference type="NCBI Taxonomy" id="337097"/>
    <lineage>
        <taxon>Bacteria</taxon>
        <taxon>Bacillati</taxon>
        <taxon>Bacillota</taxon>
        <taxon>Bacilli</taxon>
        <taxon>Bacillales</taxon>
        <taxon>Bacillaceae</taxon>
        <taxon>Vulcanibacillus</taxon>
    </lineage>
</organism>
<name>A0A1D2YUR7_9BACI</name>
<evidence type="ECO:0000313" key="8">
    <source>
        <dbReference type="Proteomes" id="UP000243739"/>
    </source>
</evidence>
<keyword evidence="8" id="KW-1185">Reference proteome</keyword>
<keyword evidence="3 6" id="KW-0812">Transmembrane</keyword>
<evidence type="ECO:0000256" key="2">
    <source>
        <dbReference type="ARBA" id="ARBA00009142"/>
    </source>
</evidence>
<evidence type="ECO:0000256" key="5">
    <source>
        <dbReference type="ARBA" id="ARBA00023136"/>
    </source>
</evidence>
<protein>
    <recommendedName>
        <fullName evidence="6">Probable membrane transporter protein</fullName>
    </recommendedName>
</protein>
<dbReference type="PANTHER" id="PTHR43701:SF2">
    <property type="entry name" value="MEMBRANE TRANSPORTER PROTEIN YJNA-RELATED"/>
    <property type="match status" value="1"/>
</dbReference>
<dbReference type="OrthoDB" id="9780109at2"/>
<feature type="transmembrane region" description="Helical" evidence="6">
    <location>
        <begin position="47"/>
        <end position="69"/>
    </location>
</feature>
<sequence>MEWMILVIIGLLAGTLGSIVGLGGGIIIVPSLLFVNSLGLLSINLKLQNVVGISLFVIIFVSLSSTIYYYKQKKVDINSGLFFFIACGPTAIIGSLLSQHIYIKYFYILFGLLMLFITYLLSKQKKLKPRKIKWDVTKVHVDNYGNRQEYGYNRVVGFVVTGFAGLLAGLFGIGGGTILVPMMVLLFNFPIQVATATSMFIILLSTLSGSISHIVLGHIIFKYVLIIGIGAYSGGKLGSYIASKVSGKALVFVLQLVIIFVATQMIYTGLS</sequence>
<comment type="similarity">
    <text evidence="2 6">Belongs to the 4-toluene sulfonate uptake permease (TSUP) (TC 2.A.102) family.</text>
</comment>
<comment type="subcellular location">
    <subcellularLocation>
        <location evidence="6">Cell membrane</location>
        <topology evidence="6">Multi-pass membrane protein</topology>
    </subcellularLocation>
    <subcellularLocation>
        <location evidence="1">Membrane</location>
        <topology evidence="1">Multi-pass membrane protein</topology>
    </subcellularLocation>
</comment>
<feature type="transmembrane region" description="Helical" evidence="6">
    <location>
        <begin position="7"/>
        <end position="35"/>
    </location>
</feature>
<evidence type="ECO:0000256" key="3">
    <source>
        <dbReference type="ARBA" id="ARBA00022692"/>
    </source>
</evidence>
<dbReference type="STRING" id="337097.BHF71_02080"/>
<dbReference type="AlphaFoldDB" id="A0A1D2YUR7"/>
<feature type="transmembrane region" description="Helical" evidence="6">
    <location>
        <begin position="155"/>
        <end position="187"/>
    </location>
</feature>
<keyword evidence="4 6" id="KW-1133">Transmembrane helix</keyword>
<gene>
    <name evidence="7" type="ORF">BHF71_02080</name>
</gene>
<dbReference type="InterPro" id="IPR051598">
    <property type="entry name" value="TSUP/Inactive_protease-like"/>
</dbReference>
<feature type="transmembrane region" description="Helical" evidence="6">
    <location>
        <begin position="249"/>
        <end position="270"/>
    </location>
</feature>
<dbReference type="Proteomes" id="UP000243739">
    <property type="component" value="Unassembled WGS sequence"/>
</dbReference>
<feature type="transmembrane region" description="Helical" evidence="6">
    <location>
        <begin position="105"/>
        <end position="122"/>
    </location>
</feature>